<reference evidence="3" key="2">
    <citation type="journal article" date="2023" name="IMA Fungus">
        <title>Comparative genomic study of the Penicillium genus elucidates a diverse pangenome and 15 lateral gene transfer events.</title>
        <authorList>
            <person name="Petersen C."/>
            <person name="Sorensen T."/>
            <person name="Nielsen M.R."/>
            <person name="Sondergaard T.E."/>
            <person name="Sorensen J.L."/>
            <person name="Fitzpatrick D.A."/>
            <person name="Frisvad J.C."/>
            <person name="Nielsen K.L."/>
        </authorList>
    </citation>
    <scope>NUCLEOTIDE SEQUENCE</scope>
    <source>
        <strain evidence="3">IBT 30069</strain>
    </source>
</reference>
<dbReference type="PANTHER" id="PTHR33840">
    <property type="match status" value="1"/>
</dbReference>
<comment type="caution">
    <text evidence="3">The sequence shown here is derived from an EMBL/GenBank/DDBJ whole genome shotgun (WGS) entry which is preliminary data.</text>
</comment>
<dbReference type="EMBL" id="JAPQKH010000003">
    <property type="protein sequence ID" value="KAJ5108998.1"/>
    <property type="molecule type" value="Genomic_DNA"/>
</dbReference>
<dbReference type="OrthoDB" id="59699at2759"/>
<feature type="coiled-coil region" evidence="1">
    <location>
        <begin position="414"/>
        <end position="441"/>
    </location>
</feature>
<reference evidence="3" key="1">
    <citation type="submission" date="2022-11" db="EMBL/GenBank/DDBJ databases">
        <authorList>
            <person name="Petersen C."/>
        </authorList>
    </citation>
    <scope>NUCLEOTIDE SEQUENCE</scope>
    <source>
        <strain evidence="3">IBT 30069</strain>
    </source>
</reference>
<evidence type="ECO:0000313" key="3">
    <source>
        <dbReference type="EMBL" id="KAJ5108998.1"/>
    </source>
</evidence>
<accession>A0A9W9FYU7</accession>
<organism evidence="3 4">
    <name type="scientific">Penicillium angulare</name>
    <dbReference type="NCBI Taxonomy" id="116970"/>
    <lineage>
        <taxon>Eukaryota</taxon>
        <taxon>Fungi</taxon>
        <taxon>Dikarya</taxon>
        <taxon>Ascomycota</taxon>
        <taxon>Pezizomycotina</taxon>
        <taxon>Eurotiomycetes</taxon>
        <taxon>Eurotiomycetidae</taxon>
        <taxon>Eurotiales</taxon>
        <taxon>Aspergillaceae</taxon>
        <taxon>Penicillium</taxon>
    </lineage>
</organism>
<protein>
    <recommendedName>
        <fullName evidence="2">T6SS Phospholipase effector Tle1-like catalytic domain-containing protein</fullName>
    </recommendedName>
</protein>
<evidence type="ECO:0000256" key="1">
    <source>
        <dbReference type="SAM" id="Coils"/>
    </source>
</evidence>
<gene>
    <name evidence="3" type="ORF">N7456_005673</name>
</gene>
<evidence type="ECO:0000313" key="4">
    <source>
        <dbReference type="Proteomes" id="UP001149165"/>
    </source>
</evidence>
<evidence type="ECO:0000259" key="2">
    <source>
        <dbReference type="Pfam" id="PF09994"/>
    </source>
</evidence>
<name>A0A9W9FYU7_9EURO</name>
<dbReference type="InterPro" id="IPR018712">
    <property type="entry name" value="Tle1-like_cat"/>
</dbReference>
<dbReference type="AlphaFoldDB" id="A0A9W9FYU7"/>
<keyword evidence="4" id="KW-1185">Reference proteome</keyword>
<feature type="domain" description="T6SS Phospholipase effector Tle1-like catalytic" evidence="2">
    <location>
        <begin position="29"/>
        <end position="398"/>
    </location>
</feature>
<sequence length="707" mass="79918">MDPVHNNDTHCEDYVLRHRKDALSAPVRKRIIICCDGTWQSAVSGKKNVPSNVTRLCRSLNHIGTDENGDQWQQIVFYDSGVGTNGSAVQDVVEGAFGEGVEQNVIEAYNFCVLNYRPGDKIMCFGFSRGAYTARTIAGLISDIGICQKWELNKFPDLWAVYKKVKHGKRFDRSDLWFDWMWGKADEHQGAGTEDDRTFRYTHAPEGDWAQEGSREVEVVGVFDTVGSIGMPEVLGFKLPSTGKDGWHNVGLSPNIRHAFQALALDEHRQCFSPSVYYLPNKTATPEDVEARQQEEKQAAREYDKVLQEAKDLKAGGNATDAEVNAAARKVNQVARAWNKATRRRIKFENRLRLHSELKQVWFPGYHVNIGGGNTETLEDEGDMEEMSNITYSWMLDQIKGYLSIDERFIIGSLKAREKRLHKINEEYSKWEASVKTAKAESLKDWVFHTAKSAVSAVVHRPKAPAPDEPAFRGIRKYGWGEGILINSFTSMYWLNGKKWRTPGEYGTKDGKYAGETFEFIHPVVNYRVERMKELNKSSSKHALYKPLGPSGEYKRFKEHDDQGNTVYKYLMGRSTKPVPEWKLGGLDSYERLAIAGYPAYSYVDVLDDELKTGYRTERLDAESYEKTQFGLKPTVVSKPRVSDALTAFDSEEGWGTQSQSTVFDSKMLSGDLHPATNLPKSLDLKSATVQALGQEIPHQQTLSNVH</sequence>
<proteinExistence type="predicted"/>
<dbReference type="PANTHER" id="PTHR33840:SF16">
    <property type="entry name" value="DUF2235 DOMAIN-CONTAINING PROTEIN"/>
    <property type="match status" value="1"/>
</dbReference>
<dbReference type="Proteomes" id="UP001149165">
    <property type="component" value="Unassembled WGS sequence"/>
</dbReference>
<keyword evidence="1" id="KW-0175">Coiled coil</keyword>
<dbReference type="Pfam" id="PF09994">
    <property type="entry name" value="T6SS_Tle1-like_cat"/>
    <property type="match status" value="1"/>
</dbReference>